<dbReference type="EMBL" id="DQ158857">
    <property type="protein sequence ID" value="ABA27279.1"/>
    <property type="molecule type" value="Genomic_DNA"/>
</dbReference>
<feature type="domain" description="MCM C-terminal AAA(+) ATPase" evidence="5">
    <location>
        <begin position="284"/>
        <end position="364"/>
    </location>
</feature>
<evidence type="ECO:0000256" key="4">
    <source>
        <dbReference type="ARBA" id="ARBA00022840"/>
    </source>
</evidence>
<dbReference type="GO" id="GO:0006260">
    <property type="term" value="P:DNA replication"/>
    <property type="evidence" value="ECO:0007669"/>
    <property type="project" value="UniProtKB-KW"/>
</dbReference>
<dbReference type="GO" id="GO:0005634">
    <property type="term" value="C:nucleus"/>
    <property type="evidence" value="ECO:0007669"/>
    <property type="project" value="TreeGrafter"/>
</dbReference>
<dbReference type="InterPro" id="IPR027417">
    <property type="entry name" value="P-loop_NTPase"/>
</dbReference>
<dbReference type="GeneID" id="5788528"/>
<keyword evidence="3" id="KW-0547">Nucleotide-binding</keyword>
<accession>Q3LW87</accession>
<dbReference type="GO" id="GO:0042555">
    <property type="term" value="C:MCM complex"/>
    <property type="evidence" value="ECO:0007669"/>
    <property type="project" value="TreeGrafter"/>
</dbReference>
<comment type="similarity">
    <text evidence="1">Belongs to the MCM family.</text>
</comment>
<dbReference type="InterPro" id="IPR012340">
    <property type="entry name" value="NA-bd_OB-fold"/>
</dbReference>
<reference evidence="6 7" key="1">
    <citation type="journal article" date="2006" name="Proc. Natl. Acad. Sci. U.S.A.">
        <title>Complete nucleotide sequence of the chlorarachniophyte nucleomorph: nature's smallest nucleus.</title>
        <authorList>
            <person name="Gilson P.R."/>
            <person name="Su V."/>
            <person name="Slamovits C.H."/>
            <person name="Reith M.E."/>
            <person name="Keeling P.J."/>
            <person name="McFadden G.I."/>
        </authorList>
    </citation>
    <scope>NUCLEOTIDE SEQUENCE [LARGE SCALE GENOMIC DNA]</scope>
    <source>
        <strain evidence="7">CCMP621</strain>
    </source>
</reference>
<dbReference type="GO" id="GO:0017116">
    <property type="term" value="F:single-stranded DNA helicase activity"/>
    <property type="evidence" value="ECO:0007669"/>
    <property type="project" value="TreeGrafter"/>
</dbReference>
<organism evidence="6 7">
    <name type="scientific">Bigelowiella natans</name>
    <name type="common">Pedinomonas minutissima</name>
    <name type="synonym">Chlorarachnion sp. (strain CCMP621)</name>
    <dbReference type="NCBI Taxonomy" id="227086"/>
    <lineage>
        <taxon>Eukaryota</taxon>
        <taxon>Sar</taxon>
        <taxon>Rhizaria</taxon>
        <taxon>Cercozoa</taxon>
        <taxon>Chlorarachniophyceae</taxon>
        <taxon>Bigelowiella</taxon>
    </lineage>
</organism>
<gene>
    <name evidence="6" type="primary">mcm2</name>
</gene>
<dbReference type="InterPro" id="IPR031327">
    <property type="entry name" value="MCM"/>
</dbReference>
<sequence length="699" mass="82741">MIRFSENNIKKLFRKRVFLKNIIRKIQSFLLDSSIKNHEFYIKQLKINSMGYESSFFISFLDLSHKMPLISLLLSEFPNKIINLFNIAIYKIVLKISNSLNFRNVSINTRILDFPIIEKIIYLKNIHINLLIKTVGFVKKVFNKKLIFCNKLIDNNNFRERETINNFYERSKRSNKINNKFTNPNNSAVFIQTILLSTNKFSSSFYENFNLIALLDKEYVDCFYISDVIAITGCLKVSNSLEKNSFNFDGLFKYYLDSNLIQIYTKEKNNTPFINNHSFFIKRFRFYSRIKTKIYNSITPSIIGHKMVKKTICFYILISKIDNKWLKSLDSPLSVMIIGDKYSGKTQYLEFLKNIYPNSFFIKGLIINKDSKNIIELLGNAKKLCYTIQHLIIDDFNLFIKNSRSIYNHEINNKNSNITTFFNNMIPSYQFLTTCLPKLGYYNSIEKLNYNINREISSLNVFDIVCINKNNFSMKFIEALCYSKTYHYESFKNKKKHDAYTTKSFAPIIPVLILKQYFNFINRVFLPSISKVNITIIMHLYRDLRKRDKLGLIKFYRFKFLYLMIKISIANAKLELNNTIKLKNILNSYQFILSNKLSTLPRRVQLKTLLKFEDLFDLKFIRKNFFENIVEEILIDNLTQKYSISNKDRRILILPIDSFCNTVSSYFFSLSKKEIIQYLQKAGVNATSLCFLIIKNNYY</sequence>
<dbReference type="SUPFAM" id="SSF50249">
    <property type="entry name" value="Nucleic acid-binding proteins"/>
    <property type="match status" value="1"/>
</dbReference>
<keyword evidence="2" id="KW-0235">DNA replication</keyword>
<dbReference type="PANTHER" id="PTHR11630">
    <property type="entry name" value="DNA REPLICATION LICENSING FACTOR MCM FAMILY MEMBER"/>
    <property type="match status" value="1"/>
</dbReference>
<protein>
    <submittedName>
        <fullName evidence="6">Chromosome maintenance protein</fullName>
    </submittedName>
</protein>
<keyword evidence="6" id="KW-0542">Nucleomorph</keyword>
<dbReference type="PANTHER" id="PTHR11630:SF66">
    <property type="entry name" value="DNA REPLICATION LICENSING FACTOR MCM4"/>
    <property type="match status" value="1"/>
</dbReference>
<evidence type="ECO:0000313" key="7">
    <source>
        <dbReference type="Proteomes" id="UP000243425"/>
    </source>
</evidence>
<dbReference type="AlphaFoldDB" id="Q3LW87"/>
<evidence type="ECO:0000256" key="2">
    <source>
        <dbReference type="ARBA" id="ARBA00022705"/>
    </source>
</evidence>
<dbReference type="Pfam" id="PF00493">
    <property type="entry name" value="MCM"/>
    <property type="match status" value="1"/>
</dbReference>
<proteinExistence type="inferred from homology"/>
<evidence type="ECO:0000256" key="1">
    <source>
        <dbReference type="ARBA" id="ARBA00008010"/>
    </source>
</evidence>
<geneLocation type="nucleomorph" evidence="6"/>
<dbReference type="RefSeq" id="XP_001712891.1">
    <property type="nucleotide sequence ID" value="XM_001712839.1"/>
</dbReference>
<dbReference type="Proteomes" id="UP000243425">
    <property type="component" value="Nucleomorph 2"/>
</dbReference>
<evidence type="ECO:0000256" key="3">
    <source>
        <dbReference type="ARBA" id="ARBA00022741"/>
    </source>
</evidence>
<evidence type="ECO:0000259" key="5">
    <source>
        <dbReference type="Pfam" id="PF00493"/>
    </source>
</evidence>
<dbReference type="GO" id="GO:0003697">
    <property type="term" value="F:single-stranded DNA binding"/>
    <property type="evidence" value="ECO:0007669"/>
    <property type="project" value="TreeGrafter"/>
</dbReference>
<dbReference type="Gene3D" id="3.40.50.300">
    <property type="entry name" value="P-loop containing nucleotide triphosphate hydrolases"/>
    <property type="match status" value="1"/>
</dbReference>
<evidence type="ECO:0000313" key="6">
    <source>
        <dbReference type="EMBL" id="ABA27279.1"/>
    </source>
</evidence>
<dbReference type="Gene3D" id="3.30.1640.10">
    <property type="entry name" value="mini-chromosome maintenance (MCM) complex, chain A, domain 1"/>
    <property type="match status" value="1"/>
</dbReference>
<dbReference type="InterPro" id="IPR001208">
    <property type="entry name" value="MCM_dom"/>
</dbReference>
<keyword evidence="4" id="KW-0067">ATP-binding</keyword>
<dbReference type="GO" id="GO:0005524">
    <property type="term" value="F:ATP binding"/>
    <property type="evidence" value="ECO:0007669"/>
    <property type="project" value="UniProtKB-KW"/>
</dbReference>
<name>Q3LW87_BIGNA</name>